<dbReference type="GO" id="GO:0008198">
    <property type="term" value="F:ferrous iron binding"/>
    <property type="evidence" value="ECO:0007669"/>
    <property type="project" value="TreeGrafter"/>
</dbReference>
<dbReference type="Gene3D" id="3.60.15.10">
    <property type="entry name" value="Ribonuclease Z/Hydroxyacylglutathione hydrolase-like"/>
    <property type="match status" value="1"/>
</dbReference>
<dbReference type="InterPro" id="IPR001279">
    <property type="entry name" value="Metallo-B-lactamas"/>
</dbReference>
<evidence type="ECO:0000259" key="9">
    <source>
        <dbReference type="SMART" id="SM00849"/>
    </source>
</evidence>
<dbReference type="InterPro" id="IPR036866">
    <property type="entry name" value="RibonucZ/Hydroxyglut_hydro"/>
</dbReference>
<evidence type="ECO:0000313" key="11">
    <source>
        <dbReference type="Proteomes" id="UP000068243"/>
    </source>
</evidence>
<name>A0A100IBK2_ASPNG</name>
<feature type="binding site" evidence="8">
    <location>
        <position position="419"/>
    </location>
    <ligand>
        <name>Fe cation</name>
        <dbReference type="ChEBI" id="CHEBI:24875"/>
        <note>catalytic</note>
    </ligand>
</feature>
<keyword evidence="5" id="KW-0560">Oxidoreductase</keyword>
<dbReference type="VEuPathDB" id="FungiDB:ATCC64974_81990"/>
<dbReference type="SUPFAM" id="SSF51182">
    <property type="entry name" value="RmlC-like cupins"/>
    <property type="match status" value="1"/>
</dbReference>
<dbReference type="GO" id="GO:0006749">
    <property type="term" value="P:glutathione metabolic process"/>
    <property type="evidence" value="ECO:0007669"/>
    <property type="project" value="InterPro"/>
</dbReference>
<dbReference type="PaxDb" id="5061-CADANGAP00004339"/>
<gene>
    <name evidence="10" type="ORF">ABL_02541</name>
</gene>
<dbReference type="InterPro" id="IPR014710">
    <property type="entry name" value="RmlC-like_jellyroll"/>
</dbReference>
<dbReference type="Pfam" id="PF05995">
    <property type="entry name" value="CDO_I"/>
    <property type="match status" value="1"/>
</dbReference>
<evidence type="ECO:0000256" key="2">
    <source>
        <dbReference type="ARBA" id="ARBA00013133"/>
    </source>
</evidence>
<dbReference type="EC" id="1.13.11.20" evidence="2"/>
<evidence type="ECO:0000256" key="1">
    <source>
        <dbReference type="ARBA" id="ARBA00006622"/>
    </source>
</evidence>
<proteinExistence type="inferred from homology"/>
<dbReference type="Proteomes" id="UP000068243">
    <property type="component" value="Unassembled WGS sequence"/>
</dbReference>
<dbReference type="VEuPathDB" id="FungiDB:ASPNIDRAFT2_1187214"/>
<dbReference type="VEuPathDB" id="FungiDB:ATCC64974_81980"/>
<dbReference type="SUPFAM" id="SSF56281">
    <property type="entry name" value="Metallo-hydrolase/oxidoreductase"/>
    <property type="match status" value="1"/>
</dbReference>
<dbReference type="GO" id="GO:0050313">
    <property type="term" value="F:sulfur dioxygenase activity"/>
    <property type="evidence" value="ECO:0007669"/>
    <property type="project" value="InterPro"/>
</dbReference>
<dbReference type="VEuPathDB" id="FungiDB:An04g07220"/>
<protein>
    <recommendedName>
        <fullName evidence="2">cysteine dioxygenase</fullName>
        <ecNumber evidence="2">1.13.11.20</ecNumber>
    </recommendedName>
</protein>
<reference evidence="11" key="1">
    <citation type="journal article" date="2016" name="Genome Announc.">
        <title>Draft genome sequence of Aspergillus niger strain An76.</title>
        <authorList>
            <person name="Gong W."/>
            <person name="Cheng Z."/>
            <person name="Zhang H."/>
            <person name="Liu L."/>
            <person name="Gao P."/>
            <person name="Wang L."/>
        </authorList>
    </citation>
    <scope>NUCLEOTIDE SEQUENCE [LARGE SCALE GENOMIC DNA]</scope>
    <source>
        <strain evidence="11">An76</strain>
    </source>
</reference>
<keyword evidence="3 8" id="KW-0479">Metal-binding</keyword>
<accession>A0A100IBK2</accession>
<keyword evidence="4" id="KW-0223">Dioxygenase</keyword>
<dbReference type="VEuPathDB" id="FungiDB:M747DRAFT_318619"/>
<keyword evidence="6 8" id="KW-0408">Iron</keyword>
<dbReference type="CDD" id="cd07724">
    <property type="entry name" value="POD-like_MBL-fold"/>
    <property type="match status" value="1"/>
</dbReference>
<dbReference type="CDD" id="cd10548">
    <property type="entry name" value="cupin_CDO"/>
    <property type="match status" value="1"/>
</dbReference>
<dbReference type="InterPro" id="IPR011051">
    <property type="entry name" value="RmlC_Cupin_sf"/>
</dbReference>
<dbReference type="AlphaFoldDB" id="A0A100IBK2"/>
<dbReference type="SMART" id="SM00849">
    <property type="entry name" value="Lactamase_B"/>
    <property type="match status" value="1"/>
</dbReference>
<dbReference type="PANTHER" id="PTHR12918:SF1">
    <property type="entry name" value="CYSTEINE DIOXYGENASE TYPE 1"/>
    <property type="match status" value="1"/>
</dbReference>
<feature type="cross-link" description="3'-(S-cysteinyl)-tyrosine (Cys-Tyr)" evidence="7">
    <location>
        <begin position="424"/>
        <end position="491"/>
    </location>
</feature>
<evidence type="ECO:0000256" key="4">
    <source>
        <dbReference type="ARBA" id="ARBA00022964"/>
    </source>
</evidence>
<feature type="domain" description="Metallo-beta-lactamase" evidence="9">
    <location>
        <begin position="14"/>
        <end position="220"/>
    </location>
</feature>
<feature type="binding site" evidence="8">
    <location>
        <position position="417"/>
    </location>
    <ligand>
        <name>Fe cation</name>
        <dbReference type="ChEBI" id="CHEBI:24875"/>
        <note>catalytic</note>
    </ligand>
</feature>
<comment type="caution">
    <text evidence="10">The sequence shown here is derived from an EMBL/GenBank/DDBJ whole genome shotgun (WGS) entry which is preliminary data.</text>
</comment>
<dbReference type="EMBL" id="BCMY01000003">
    <property type="protein sequence ID" value="GAQ38219.1"/>
    <property type="molecule type" value="Genomic_DNA"/>
</dbReference>
<evidence type="ECO:0000313" key="10">
    <source>
        <dbReference type="EMBL" id="GAQ38219.1"/>
    </source>
</evidence>
<organism evidence="10 11">
    <name type="scientific">Aspergillus niger</name>
    <dbReference type="NCBI Taxonomy" id="5061"/>
    <lineage>
        <taxon>Eukaryota</taxon>
        <taxon>Fungi</taxon>
        <taxon>Dikarya</taxon>
        <taxon>Ascomycota</taxon>
        <taxon>Pezizomycotina</taxon>
        <taxon>Eurotiomycetes</taxon>
        <taxon>Eurotiomycetidae</taxon>
        <taxon>Eurotiales</taxon>
        <taxon>Aspergillaceae</taxon>
        <taxon>Aspergillus</taxon>
        <taxon>Aspergillus subgen. Circumdati</taxon>
    </lineage>
</organism>
<keyword evidence="7" id="KW-0883">Thioether bond</keyword>
<dbReference type="VEuPathDB" id="FungiDB:ASPNIDRAFT2_214187"/>
<comment type="similarity">
    <text evidence="1">Belongs to the cysteine dioxygenase family.</text>
</comment>
<dbReference type="GO" id="GO:0019448">
    <property type="term" value="P:L-cysteine catabolic process"/>
    <property type="evidence" value="ECO:0007669"/>
    <property type="project" value="TreeGrafter"/>
</dbReference>
<evidence type="ECO:0000256" key="8">
    <source>
        <dbReference type="PIRSR" id="PIRSR610300-51"/>
    </source>
</evidence>
<evidence type="ECO:0000256" key="3">
    <source>
        <dbReference type="ARBA" id="ARBA00022723"/>
    </source>
</evidence>
<dbReference type="InterPro" id="IPR044528">
    <property type="entry name" value="POD-like_MBL-fold"/>
</dbReference>
<dbReference type="VEuPathDB" id="FungiDB:An04g07230"/>
<dbReference type="Gene3D" id="2.60.120.10">
    <property type="entry name" value="Jelly Rolls"/>
    <property type="match status" value="1"/>
</dbReference>
<evidence type="ECO:0000256" key="6">
    <source>
        <dbReference type="ARBA" id="ARBA00023004"/>
    </source>
</evidence>
<dbReference type="GO" id="GO:0017172">
    <property type="term" value="F:cysteine dioxygenase activity"/>
    <property type="evidence" value="ECO:0007669"/>
    <property type="project" value="UniProtKB-EC"/>
</dbReference>
<sequence>MEPIIHPIFEKQTSTWQYIVACPETHEAVIIDPVLDFDPTQLTVTTTSADELLDFAASKGYHITRILETHAHADHLTAAHYIQTKLHHQQRSSLSSSSSTESSPKVPICTGHRIRQVQATFAQRYNIPSNDLDTAFDHLFQDDETFQIGRITAQVLHLPGHTPDHSGYMIGSNVFTGDSIFNPDVGSARCDFPHGDARALYQSMRKLLALPEHVKLYTGHDYPPADSTTNRAPKAFVTVKDQKEGNKHVKEGTGEEEFVKWRQERDAALGEPRLLHPSLQVNVRGTKLSTFNIYILVTTMASTMLASFPGSAASYTTSHLSKDSAPLLVEEDNYTFEQLVHDLRSYLGSSRGIDGENVDHKVLIAFMSKYASNPKDWSRFARNDVSKNYTRNLVEDINGRANLLVLVWNPQKGSPIHDHADAHCIMKILGGELNEVIYDTPDPERGHDAPLTVKQETTYKTDEVAYICDQIGLHRVMNPRKDQVAVSLHLYTPPNAADFGYNIYDRDTGRSSHVYQAS</sequence>
<dbReference type="PANTHER" id="PTHR12918">
    <property type="entry name" value="CYSTEINE DIOXYGENASE"/>
    <property type="match status" value="1"/>
</dbReference>
<dbReference type="Pfam" id="PF00753">
    <property type="entry name" value="Lactamase_B"/>
    <property type="match status" value="1"/>
</dbReference>
<feature type="binding site" evidence="8">
    <location>
        <position position="474"/>
    </location>
    <ligand>
        <name>Fe cation</name>
        <dbReference type="ChEBI" id="CHEBI:24875"/>
        <note>catalytic</note>
    </ligand>
</feature>
<dbReference type="VEuPathDB" id="FungiDB:M747DRAFT_299417"/>
<evidence type="ECO:0000256" key="5">
    <source>
        <dbReference type="ARBA" id="ARBA00023002"/>
    </source>
</evidence>
<dbReference type="OrthoDB" id="449487at2759"/>
<evidence type="ECO:0000256" key="7">
    <source>
        <dbReference type="PIRSR" id="PIRSR610300-50"/>
    </source>
</evidence>
<dbReference type="InterPro" id="IPR010300">
    <property type="entry name" value="CDO_1"/>
</dbReference>